<sequence>MKILKHLVIVFIAALSITSCFEDNDDNTISANEISDFVWKGMNVFYLYKDNIPNLANDRFSSNEEYANYLNDYAAPEDLFESLIYQRQDVDRHSWIVNDYIALEQFLSGVFKSNGLEYKIFLEPNSTNQLMAIVRLVLPNSDADIKGIKRGHIFNTVNGTVLTMTNYSTLLSTDNYTINKATYNDNGTPETTDDVVISGSESITLNKLEYSENPIYRTEIFNVAGNNVGYLMYNGFTANYDSQLNDVFANFKANNVKDLILDLRYNPGGRVSSAILLSSMITGQFNGEVFSTEQWNSEFQTHIQNENPELLINRFTNTYNGTALNSLNLSKVYVLATRSSASASELLINSLDPYIDVIHIGDFTYGKYQASRTLYDSNNFERNGANPNHAYAMQPLILKSLNKVGHTDYYNGLTPDIELKESYLNLGILGDVNETLLAAAIAHIENSGKLITIQSRPRIDLKLIKDSNSFIPFSDDMLIDKDIPEDILNKIHFK</sequence>
<keyword evidence="1" id="KW-0732">Signal</keyword>
<dbReference type="InterPro" id="IPR036034">
    <property type="entry name" value="PDZ_sf"/>
</dbReference>
<dbReference type="CDD" id="cd07561">
    <property type="entry name" value="Peptidase_S41_CPP_like"/>
    <property type="match status" value="1"/>
</dbReference>
<dbReference type="InterPro" id="IPR041613">
    <property type="entry name" value="Pept_S41_N"/>
</dbReference>
<gene>
    <name evidence="3" type="ORF">V8G56_13800</name>
</gene>
<protein>
    <submittedName>
        <fullName evidence="3">S41 family peptidase</fullName>
    </submittedName>
</protein>
<feature type="signal peptide" evidence="1">
    <location>
        <begin position="1"/>
        <end position="21"/>
    </location>
</feature>
<dbReference type="Pfam" id="PF03572">
    <property type="entry name" value="Peptidase_S41"/>
    <property type="match status" value="1"/>
</dbReference>
<dbReference type="Gene3D" id="3.90.226.10">
    <property type="entry name" value="2-enoyl-CoA Hydratase, Chain A, domain 1"/>
    <property type="match status" value="1"/>
</dbReference>
<dbReference type="InterPro" id="IPR029045">
    <property type="entry name" value="ClpP/crotonase-like_dom_sf"/>
</dbReference>
<dbReference type="Proteomes" id="UP001610104">
    <property type="component" value="Unassembled WGS sequence"/>
</dbReference>
<accession>A0ABW7MSJ9</accession>
<dbReference type="PROSITE" id="PS51257">
    <property type="entry name" value="PROKAR_LIPOPROTEIN"/>
    <property type="match status" value="1"/>
</dbReference>
<evidence type="ECO:0000256" key="1">
    <source>
        <dbReference type="SAM" id="SignalP"/>
    </source>
</evidence>
<dbReference type="RefSeq" id="WP_395439046.1">
    <property type="nucleotide sequence ID" value="NZ_JBAWKC010000005.1"/>
</dbReference>
<dbReference type="Pfam" id="PF18294">
    <property type="entry name" value="Pept_S41_N"/>
    <property type="match status" value="1"/>
</dbReference>
<evidence type="ECO:0000313" key="3">
    <source>
        <dbReference type="EMBL" id="MFH6769821.1"/>
    </source>
</evidence>
<name>A0ABW7MSJ9_9FLAO</name>
<dbReference type="PANTHER" id="PTHR32060">
    <property type="entry name" value="TAIL-SPECIFIC PROTEASE"/>
    <property type="match status" value="1"/>
</dbReference>
<reference evidence="3 4" key="1">
    <citation type="submission" date="2024-02" db="EMBL/GenBank/DDBJ databases">
        <title>A Gaetbulibacter species isolated from tidal flats and genomic insights of their niches.</title>
        <authorList>
            <person name="Ye Y."/>
        </authorList>
    </citation>
    <scope>NUCLEOTIDE SEQUENCE [LARGE SCALE GENOMIC DNA]</scope>
    <source>
        <strain evidence="3 4">KEM-8</strain>
    </source>
</reference>
<dbReference type="PANTHER" id="PTHR32060:SF30">
    <property type="entry name" value="CARBOXY-TERMINAL PROCESSING PROTEASE CTPA"/>
    <property type="match status" value="1"/>
</dbReference>
<keyword evidence="4" id="KW-1185">Reference proteome</keyword>
<organism evidence="3 4">
    <name type="scientific">Gaetbulibacter aquiaggeris</name>
    <dbReference type="NCBI Taxonomy" id="1735373"/>
    <lineage>
        <taxon>Bacteria</taxon>
        <taxon>Pseudomonadati</taxon>
        <taxon>Bacteroidota</taxon>
        <taxon>Flavobacteriia</taxon>
        <taxon>Flavobacteriales</taxon>
        <taxon>Flavobacteriaceae</taxon>
        <taxon>Gaetbulibacter</taxon>
    </lineage>
</organism>
<comment type="caution">
    <text evidence="3">The sequence shown here is derived from an EMBL/GenBank/DDBJ whole genome shotgun (WGS) entry which is preliminary data.</text>
</comment>
<evidence type="ECO:0000313" key="4">
    <source>
        <dbReference type="Proteomes" id="UP001610104"/>
    </source>
</evidence>
<dbReference type="SMART" id="SM00245">
    <property type="entry name" value="TSPc"/>
    <property type="match status" value="1"/>
</dbReference>
<dbReference type="Gene3D" id="3.30.750.170">
    <property type="match status" value="1"/>
</dbReference>
<proteinExistence type="predicted"/>
<dbReference type="EMBL" id="JBAWKC010000005">
    <property type="protein sequence ID" value="MFH6769821.1"/>
    <property type="molecule type" value="Genomic_DNA"/>
</dbReference>
<evidence type="ECO:0000259" key="2">
    <source>
        <dbReference type="SMART" id="SM00245"/>
    </source>
</evidence>
<feature type="domain" description="Tail specific protease" evidence="2">
    <location>
        <begin position="198"/>
        <end position="420"/>
    </location>
</feature>
<dbReference type="SUPFAM" id="SSF52096">
    <property type="entry name" value="ClpP/crotonase"/>
    <property type="match status" value="1"/>
</dbReference>
<dbReference type="Gene3D" id="2.30.42.10">
    <property type="match status" value="1"/>
</dbReference>
<feature type="chain" id="PRO_5045616710" evidence="1">
    <location>
        <begin position="22"/>
        <end position="494"/>
    </location>
</feature>
<dbReference type="InterPro" id="IPR005151">
    <property type="entry name" value="Tail-specific_protease"/>
</dbReference>